<reference evidence="3 4" key="1">
    <citation type="journal article" date="2015" name="Fungal Genet. Biol.">
        <title>Evolution of novel wood decay mechanisms in Agaricales revealed by the genome sequences of Fistulina hepatica and Cylindrobasidium torrendii.</title>
        <authorList>
            <person name="Floudas D."/>
            <person name="Held B.W."/>
            <person name="Riley R."/>
            <person name="Nagy L.G."/>
            <person name="Koehler G."/>
            <person name="Ransdell A.S."/>
            <person name="Younus H."/>
            <person name="Chow J."/>
            <person name="Chiniquy J."/>
            <person name="Lipzen A."/>
            <person name="Tritt A."/>
            <person name="Sun H."/>
            <person name="Haridas S."/>
            <person name="LaButti K."/>
            <person name="Ohm R.A."/>
            <person name="Kues U."/>
            <person name="Blanchette R.A."/>
            <person name="Grigoriev I.V."/>
            <person name="Minto R.E."/>
            <person name="Hibbett D.S."/>
        </authorList>
    </citation>
    <scope>NUCLEOTIDE SEQUENCE [LARGE SCALE GENOMIC DNA]</scope>
    <source>
        <strain evidence="3 4">ATCC 64428</strain>
    </source>
</reference>
<dbReference type="GO" id="GO:0010181">
    <property type="term" value="F:FMN binding"/>
    <property type="evidence" value="ECO:0007669"/>
    <property type="project" value="InterPro"/>
</dbReference>
<dbReference type="PANTHER" id="PTHR22893">
    <property type="entry name" value="NADH OXIDOREDUCTASE-RELATED"/>
    <property type="match status" value="1"/>
</dbReference>
<sequence>MCAASALFKPVSVGPLTLRNRVFMSALTRNRSFPDAIPNRVNVEYYKQRAAGGAALIVTEGVLITPQGTEWPDAPGIWSKEQIAAWKPVIDAVHAEGASIYIQLWHLGRVSHPDLPWQKKAGVPVYAPSAIAAKGGQFRQLPGAPGYVTPTEIDDPVKLIALYKQAAINAKEAGFDGVELHGANGYLVHQFLDSTSNLRTDKWGGSVENRSRFGLEVLRELITVWGADRVAIKLSPAGGYNDLGMPLEETLATFKYFVAEANKLDLAYIALVRHSVVMDPAGRGTAHDVIASYGPLITAPTKRFGNAGYTPEEAEKAVSAGDVDGVFFGFLYVGNPDLAKRIQNGKDVNFNVDMNGLYNHESTPESARKGYSDYPPAEY</sequence>
<evidence type="ECO:0000259" key="2">
    <source>
        <dbReference type="Pfam" id="PF00724"/>
    </source>
</evidence>
<organism evidence="3 4">
    <name type="scientific">Fistulina hepatica ATCC 64428</name>
    <dbReference type="NCBI Taxonomy" id="1128425"/>
    <lineage>
        <taxon>Eukaryota</taxon>
        <taxon>Fungi</taxon>
        <taxon>Dikarya</taxon>
        <taxon>Basidiomycota</taxon>
        <taxon>Agaricomycotina</taxon>
        <taxon>Agaricomycetes</taxon>
        <taxon>Agaricomycetidae</taxon>
        <taxon>Agaricales</taxon>
        <taxon>Fistulinaceae</taxon>
        <taxon>Fistulina</taxon>
    </lineage>
</organism>
<dbReference type="CDD" id="cd02933">
    <property type="entry name" value="OYE_like_FMN"/>
    <property type="match status" value="1"/>
</dbReference>
<dbReference type="InterPro" id="IPR001155">
    <property type="entry name" value="OxRdtase_FMN_N"/>
</dbReference>
<dbReference type="Pfam" id="PF00724">
    <property type="entry name" value="Oxidored_FMN"/>
    <property type="match status" value="1"/>
</dbReference>
<dbReference type="InterPro" id="IPR013785">
    <property type="entry name" value="Aldolase_TIM"/>
</dbReference>
<gene>
    <name evidence="3" type="ORF">FISHEDRAFT_61895</name>
</gene>
<dbReference type="GO" id="GO:0016491">
    <property type="term" value="F:oxidoreductase activity"/>
    <property type="evidence" value="ECO:0007669"/>
    <property type="project" value="InterPro"/>
</dbReference>
<dbReference type="PANTHER" id="PTHR22893:SF91">
    <property type="entry name" value="NADPH DEHYDROGENASE 2-RELATED"/>
    <property type="match status" value="1"/>
</dbReference>
<dbReference type="Gene3D" id="3.20.20.70">
    <property type="entry name" value="Aldolase class I"/>
    <property type="match status" value="1"/>
</dbReference>
<feature type="region of interest" description="Disordered" evidence="1">
    <location>
        <begin position="359"/>
        <end position="379"/>
    </location>
</feature>
<dbReference type="OrthoDB" id="276546at2759"/>
<name>A0A0D7A1W7_9AGAR</name>
<feature type="compositionally biased region" description="Basic and acidic residues" evidence="1">
    <location>
        <begin position="362"/>
        <end position="371"/>
    </location>
</feature>
<accession>A0A0D7A1W7</accession>
<dbReference type="Proteomes" id="UP000054144">
    <property type="component" value="Unassembled WGS sequence"/>
</dbReference>
<proteinExistence type="predicted"/>
<dbReference type="SUPFAM" id="SSF51395">
    <property type="entry name" value="FMN-linked oxidoreductases"/>
    <property type="match status" value="1"/>
</dbReference>
<dbReference type="AlphaFoldDB" id="A0A0D7A1W7"/>
<dbReference type="InterPro" id="IPR045247">
    <property type="entry name" value="Oye-like"/>
</dbReference>
<keyword evidence="4" id="KW-1185">Reference proteome</keyword>
<evidence type="ECO:0000256" key="1">
    <source>
        <dbReference type="SAM" id="MobiDB-lite"/>
    </source>
</evidence>
<evidence type="ECO:0000313" key="3">
    <source>
        <dbReference type="EMBL" id="KIY44354.1"/>
    </source>
</evidence>
<feature type="domain" description="NADH:flavin oxidoreductase/NADH oxidase N-terminal" evidence="2">
    <location>
        <begin position="7"/>
        <end position="347"/>
    </location>
</feature>
<evidence type="ECO:0000313" key="4">
    <source>
        <dbReference type="Proteomes" id="UP000054144"/>
    </source>
</evidence>
<dbReference type="EMBL" id="KN882092">
    <property type="protein sequence ID" value="KIY44354.1"/>
    <property type="molecule type" value="Genomic_DNA"/>
</dbReference>
<protein>
    <submittedName>
        <fullName evidence="3">FMN-linked oxidoreductase</fullName>
    </submittedName>
</protein>